<proteinExistence type="predicted"/>
<reference evidence="1" key="1">
    <citation type="journal article" date="2021" name="Proc. Natl. Acad. Sci. U.S.A.">
        <title>A Catalog of Tens of Thousands of Viruses from Human Metagenomes Reveals Hidden Associations with Chronic Diseases.</title>
        <authorList>
            <person name="Tisza M.J."/>
            <person name="Buck C.B."/>
        </authorList>
    </citation>
    <scope>NUCLEOTIDE SEQUENCE</scope>
    <source>
        <strain evidence="1">CtMsr1</strain>
    </source>
</reference>
<organism evidence="1">
    <name type="scientific">Siphoviridae sp. ctMsr1</name>
    <dbReference type="NCBI Taxonomy" id="2826264"/>
    <lineage>
        <taxon>Viruses</taxon>
        <taxon>Duplodnaviria</taxon>
        <taxon>Heunggongvirae</taxon>
        <taxon>Uroviricota</taxon>
        <taxon>Caudoviricetes</taxon>
    </lineage>
</organism>
<name>A0A8S5LUS6_9CAUD</name>
<protein>
    <submittedName>
        <fullName evidence="1">H-NS histone family</fullName>
    </submittedName>
</protein>
<dbReference type="EMBL" id="BK014744">
    <property type="protein sequence ID" value="DAD73790.1"/>
    <property type="molecule type" value="Genomic_DNA"/>
</dbReference>
<sequence>MSRKLQLLGAIKWSVPMCTKRVYQVDYNDKVIGYWTLTDGEDLINTFIRELKQQKIEEIRIEMKNYGITIDDLKEVDK</sequence>
<evidence type="ECO:0000313" key="1">
    <source>
        <dbReference type="EMBL" id="DAD73790.1"/>
    </source>
</evidence>
<accession>A0A8S5LUS6</accession>